<accession>A0A1W1Z3T5</accession>
<dbReference type="KEGG" id="jte:ASJ30_02385"/>
<keyword evidence="8" id="KW-1185">Reference proteome</keyword>
<evidence type="ECO:0000313" key="7">
    <source>
        <dbReference type="EMBL" id="SMC43043.1"/>
    </source>
</evidence>
<dbReference type="Proteomes" id="UP000192634">
    <property type="component" value="Unassembled WGS sequence"/>
</dbReference>
<evidence type="ECO:0000313" key="6">
    <source>
        <dbReference type="EMBL" id="QOK23308.1"/>
    </source>
</evidence>
<organism evidence="5 8">
    <name type="scientific">Janibacter indicus</name>
    <dbReference type="NCBI Taxonomy" id="857417"/>
    <lineage>
        <taxon>Bacteria</taxon>
        <taxon>Bacillati</taxon>
        <taxon>Actinomycetota</taxon>
        <taxon>Actinomycetes</taxon>
        <taxon>Micrococcales</taxon>
        <taxon>Intrasporangiaceae</taxon>
        <taxon>Janibacter</taxon>
    </lineage>
</organism>
<dbReference type="RefSeq" id="WP_072623693.1">
    <property type="nucleotide sequence ID" value="NZ_CP013290.1"/>
</dbReference>
<dbReference type="Gene3D" id="2.40.260.10">
    <property type="entry name" value="Sortase"/>
    <property type="match status" value="1"/>
</dbReference>
<reference evidence="6 10" key="3">
    <citation type="submission" date="2020-10" db="EMBL/GenBank/DDBJ databases">
        <title>Janibacter indicus TT2 genome sequence.</title>
        <authorList>
            <person name="Lee K."/>
            <person name="Ganzorig M."/>
        </authorList>
    </citation>
    <scope>NUCLEOTIDE SEQUENCE [LARGE SCALE GENOMIC DNA]</scope>
    <source>
        <strain evidence="6 10">TT2</strain>
    </source>
</reference>
<reference evidence="5 8" key="1">
    <citation type="submission" date="2015-11" db="EMBL/GenBank/DDBJ databases">
        <authorList>
            <person name="Zhang Y."/>
            <person name="Guo Z."/>
        </authorList>
    </citation>
    <scope>NUCLEOTIDE SEQUENCE [LARGE SCALE GENOMIC DNA]</scope>
    <source>
        <strain evidence="5 8">YFY001</strain>
    </source>
</reference>
<dbReference type="AlphaFoldDB" id="A0A1L3MDR1"/>
<keyword evidence="1" id="KW-0378">Hydrolase</keyword>
<feature type="chain" id="PRO_5015066577" evidence="4">
    <location>
        <begin position="24"/>
        <end position="232"/>
    </location>
</feature>
<feature type="active site" description="Proton donor/acceptor" evidence="2">
    <location>
        <position position="140"/>
    </location>
</feature>
<sequence length="232" mass="23806">MTLPRRSALAAGTLLALAVAACSDEESSGSGSSTSRTPSTTSGTTPSASSTSTSADPTVDVTASPDPTQPADARDAALADVDGGAEAISLAIPAVGLRTPLEAQGLRGGVVNPRPGQVIWFTGYERVRPGATGTSVLAGHVVSGGAPDRFAALEQLEVGDGVVLGYPSGTEVRFEVTSTDIVDKQELTSDPSVWGRNDDTRRIVLITCDDRLGFREDGHRTANFVAVAELPD</sequence>
<dbReference type="InterPro" id="IPR042001">
    <property type="entry name" value="Sortase_F"/>
</dbReference>
<dbReference type="PROSITE" id="PS51257">
    <property type="entry name" value="PROKAR_LIPOPROTEIN"/>
    <property type="match status" value="1"/>
</dbReference>
<gene>
    <name evidence="5" type="ORF">ASJ30_02385</name>
    <name evidence="6" type="ORF">IGS73_02460</name>
    <name evidence="7" type="ORF">SAMN06296429_10355</name>
</gene>
<dbReference type="Proteomes" id="UP000182938">
    <property type="component" value="Chromosome"/>
</dbReference>
<dbReference type="EMBL" id="CP062789">
    <property type="protein sequence ID" value="QOK23308.1"/>
    <property type="molecule type" value="Genomic_DNA"/>
</dbReference>
<evidence type="ECO:0000256" key="3">
    <source>
        <dbReference type="SAM" id="MobiDB-lite"/>
    </source>
</evidence>
<feature type="region of interest" description="Disordered" evidence="3">
    <location>
        <begin position="22"/>
        <end position="76"/>
    </location>
</feature>
<evidence type="ECO:0000256" key="4">
    <source>
        <dbReference type="SAM" id="SignalP"/>
    </source>
</evidence>
<evidence type="ECO:0000313" key="5">
    <source>
        <dbReference type="EMBL" id="APH00517.1"/>
    </source>
</evidence>
<feature type="signal peptide" evidence="4">
    <location>
        <begin position="1"/>
        <end position="23"/>
    </location>
</feature>
<dbReference type="Pfam" id="PF04203">
    <property type="entry name" value="Sortase"/>
    <property type="match status" value="1"/>
</dbReference>
<accession>A0A1L3MDR1</accession>
<dbReference type="InterPro" id="IPR023365">
    <property type="entry name" value="Sortase_dom-sf"/>
</dbReference>
<dbReference type="SUPFAM" id="SSF63817">
    <property type="entry name" value="Sortase"/>
    <property type="match status" value="1"/>
</dbReference>
<dbReference type="GO" id="GO:0016787">
    <property type="term" value="F:hydrolase activity"/>
    <property type="evidence" value="ECO:0007669"/>
    <property type="project" value="UniProtKB-KW"/>
</dbReference>
<dbReference type="EMBL" id="CP013290">
    <property type="protein sequence ID" value="APH00517.1"/>
    <property type="molecule type" value="Genomic_DNA"/>
</dbReference>
<evidence type="ECO:0000313" key="10">
    <source>
        <dbReference type="Proteomes" id="UP000593998"/>
    </source>
</evidence>
<evidence type="ECO:0000313" key="9">
    <source>
        <dbReference type="Proteomes" id="UP000192634"/>
    </source>
</evidence>
<evidence type="ECO:0000313" key="8">
    <source>
        <dbReference type="Proteomes" id="UP000182938"/>
    </source>
</evidence>
<dbReference type="OrthoDB" id="4863954at2"/>
<feature type="compositionally biased region" description="Low complexity" evidence="3">
    <location>
        <begin position="28"/>
        <end position="62"/>
    </location>
</feature>
<evidence type="ECO:0000256" key="2">
    <source>
        <dbReference type="PIRSR" id="PIRSR605754-1"/>
    </source>
</evidence>
<proteinExistence type="predicted"/>
<dbReference type="InterPro" id="IPR005754">
    <property type="entry name" value="Sortase"/>
</dbReference>
<reference evidence="7 9" key="2">
    <citation type="submission" date="2017-04" db="EMBL/GenBank/DDBJ databases">
        <authorList>
            <person name="Afonso C.L."/>
            <person name="Miller P.J."/>
            <person name="Scott M.A."/>
            <person name="Spackman E."/>
            <person name="Goraichik I."/>
            <person name="Dimitrov K.M."/>
            <person name="Suarez D.L."/>
            <person name="Swayne D.E."/>
        </authorList>
    </citation>
    <scope>NUCLEOTIDE SEQUENCE [LARGE SCALE GENOMIC DNA]</scope>
    <source>
        <strain evidence="7 9">CGMCC 1.12511</strain>
    </source>
</reference>
<name>A0A1L3MDR1_9MICO</name>
<evidence type="ECO:0000256" key="1">
    <source>
        <dbReference type="ARBA" id="ARBA00022801"/>
    </source>
</evidence>
<keyword evidence="4" id="KW-0732">Signal</keyword>
<dbReference type="CDD" id="cd05829">
    <property type="entry name" value="Sortase_F"/>
    <property type="match status" value="1"/>
</dbReference>
<feature type="active site" description="Acyl-thioester intermediate" evidence="2">
    <location>
        <position position="208"/>
    </location>
</feature>
<dbReference type="EMBL" id="FWXN01000003">
    <property type="protein sequence ID" value="SMC43043.1"/>
    <property type="molecule type" value="Genomic_DNA"/>
</dbReference>
<dbReference type="Proteomes" id="UP000593998">
    <property type="component" value="Chromosome"/>
</dbReference>
<protein>
    <submittedName>
        <fullName evidence="6">Class F sortase</fullName>
    </submittedName>
    <submittedName>
        <fullName evidence="7">LPXTG-site transpeptidase (Sortase) family protein</fullName>
    </submittedName>
</protein>